<dbReference type="Pfam" id="PF00080">
    <property type="entry name" value="Sod_Cu"/>
    <property type="match status" value="1"/>
</dbReference>
<evidence type="ECO:0000256" key="1">
    <source>
        <dbReference type="ARBA" id="ARBA00010457"/>
    </source>
</evidence>
<dbReference type="RefSeq" id="WP_210659155.1">
    <property type="nucleotide sequence ID" value="NZ_JAGKSP010000005.1"/>
</dbReference>
<feature type="domain" description="Superoxide dismutase copper/zinc binding" evidence="5">
    <location>
        <begin position="52"/>
        <end position="183"/>
    </location>
</feature>
<proteinExistence type="inferred from homology"/>
<accession>A0ABS5CER3</accession>
<evidence type="ECO:0000256" key="4">
    <source>
        <dbReference type="SAM" id="SignalP"/>
    </source>
</evidence>
<dbReference type="SUPFAM" id="SSF49329">
    <property type="entry name" value="Cu,Zn superoxide dismutase-like"/>
    <property type="match status" value="1"/>
</dbReference>
<dbReference type="InterPro" id="IPR024134">
    <property type="entry name" value="SOD_Cu/Zn_/chaperone"/>
</dbReference>
<dbReference type="Proteomes" id="UP000673394">
    <property type="component" value="Unassembled WGS sequence"/>
</dbReference>
<comment type="cofactor">
    <cofactor evidence="3">
        <name>Cu cation</name>
        <dbReference type="ChEBI" id="CHEBI:23378"/>
    </cofactor>
    <text evidence="3">Binds 1 copper ion per subunit.</text>
</comment>
<organism evidence="6 7">
    <name type="scientific">Paenibacillus lignilyticus</name>
    <dbReference type="NCBI Taxonomy" id="1172615"/>
    <lineage>
        <taxon>Bacteria</taxon>
        <taxon>Bacillati</taxon>
        <taxon>Bacillota</taxon>
        <taxon>Bacilli</taxon>
        <taxon>Bacillales</taxon>
        <taxon>Paenibacillaceae</taxon>
        <taxon>Paenibacillus</taxon>
    </lineage>
</organism>
<dbReference type="InterPro" id="IPR001424">
    <property type="entry name" value="SOD_Cu_Zn_dom"/>
</dbReference>
<comment type="cofactor">
    <cofactor evidence="3">
        <name>Zn(2+)</name>
        <dbReference type="ChEBI" id="CHEBI:29105"/>
    </cofactor>
    <text evidence="3">Binds 1 zinc ion per subunit.</text>
</comment>
<evidence type="ECO:0000256" key="2">
    <source>
        <dbReference type="ARBA" id="ARBA00024900"/>
    </source>
</evidence>
<keyword evidence="3" id="KW-0560">Oxidoreductase</keyword>
<protein>
    <recommendedName>
        <fullName evidence="3">Superoxide dismutase [Cu-Zn]</fullName>
        <ecNumber evidence="3">1.15.1.1</ecNumber>
    </recommendedName>
</protein>
<keyword evidence="3" id="KW-0186">Copper</keyword>
<feature type="chain" id="PRO_5046346927" description="Superoxide dismutase [Cu-Zn]" evidence="4">
    <location>
        <begin position="29"/>
        <end position="184"/>
    </location>
</feature>
<comment type="similarity">
    <text evidence="1 3">Belongs to the Cu-Zn superoxide dismutase family.</text>
</comment>
<name>A0ABS5CER3_9BACL</name>
<sequence length="184" mass="19248">MKRILQHTTRTAVCFVLLAASIGGPAGAHPDQETAPTVVQVKLVGAAGTEVGMASLTQKNDAVVLHVEAKNLPPGVHGIHFHETGKCEAPDFKTAGAHFNPQTKQHGFNNPKGFHVGDLPNISVAADGSVKVDIETRIVTLAPNQPNSLRKTGGTALVIHEKADDYATDPSGNSGNRIVCGVIQ</sequence>
<dbReference type="Gene3D" id="2.60.40.200">
    <property type="entry name" value="Superoxide dismutase, copper/zinc binding domain"/>
    <property type="match status" value="1"/>
</dbReference>
<gene>
    <name evidence="6" type="ORF">I8J30_15545</name>
</gene>
<evidence type="ECO:0000313" key="6">
    <source>
        <dbReference type="EMBL" id="MBP3964130.1"/>
    </source>
</evidence>
<reference evidence="6 7" key="1">
    <citation type="submission" date="2021-04" db="EMBL/GenBank/DDBJ databases">
        <title>Paenibacillus sp. DLE-14 whole genome sequence.</title>
        <authorList>
            <person name="Ham Y.J."/>
        </authorList>
    </citation>
    <scope>NUCLEOTIDE SEQUENCE [LARGE SCALE GENOMIC DNA]</scope>
    <source>
        <strain evidence="6 7">DLE-14</strain>
    </source>
</reference>
<dbReference type="EMBL" id="JAGKSP010000005">
    <property type="protein sequence ID" value="MBP3964130.1"/>
    <property type="molecule type" value="Genomic_DNA"/>
</dbReference>
<comment type="function">
    <text evidence="2">Destroys radicals which are normally produced within the cells and which are toxic to biological systems. May play a role in favoring mycobacterial survival in phagocytes.</text>
</comment>
<dbReference type="InterPro" id="IPR018152">
    <property type="entry name" value="SOD_Cu/Zn_BS"/>
</dbReference>
<keyword evidence="7" id="KW-1185">Reference proteome</keyword>
<feature type="signal peptide" evidence="4">
    <location>
        <begin position="1"/>
        <end position="28"/>
    </location>
</feature>
<dbReference type="InterPro" id="IPR036423">
    <property type="entry name" value="SOD-like_Cu/Zn_dom_sf"/>
</dbReference>
<dbReference type="EC" id="1.15.1.1" evidence="3"/>
<comment type="catalytic activity">
    <reaction evidence="3">
        <text>2 superoxide + 2 H(+) = H2O2 + O2</text>
        <dbReference type="Rhea" id="RHEA:20696"/>
        <dbReference type="ChEBI" id="CHEBI:15378"/>
        <dbReference type="ChEBI" id="CHEBI:15379"/>
        <dbReference type="ChEBI" id="CHEBI:16240"/>
        <dbReference type="ChEBI" id="CHEBI:18421"/>
        <dbReference type="EC" id="1.15.1.1"/>
    </reaction>
</comment>
<evidence type="ECO:0000259" key="5">
    <source>
        <dbReference type="Pfam" id="PF00080"/>
    </source>
</evidence>
<evidence type="ECO:0000256" key="3">
    <source>
        <dbReference type="RuleBase" id="RU000393"/>
    </source>
</evidence>
<dbReference type="PROSITE" id="PS00332">
    <property type="entry name" value="SOD_CU_ZN_2"/>
    <property type="match status" value="1"/>
</dbReference>
<keyword evidence="3" id="KW-0479">Metal-binding</keyword>
<keyword evidence="3" id="KW-0862">Zinc</keyword>
<dbReference type="PANTHER" id="PTHR10003">
    <property type="entry name" value="SUPEROXIDE DISMUTASE CU-ZN -RELATED"/>
    <property type="match status" value="1"/>
</dbReference>
<keyword evidence="4" id="KW-0732">Signal</keyword>
<comment type="caution">
    <text evidence="6">The sequence shown here is derived from an EMBL/GenBank/DDBJ whole genome shotgun (WGS) entry which is preliminary data.</text>
</comment>
<dbReference type="CDD" id="cd00305">
    <property type="entry name" value="Cu-Zn_Superoxide_Dismutase"/>
    <property type="match status" value="1"/>
</dbReference>
<evidence type="ECO:0000313" key="7">
    <source>
        <dbReference type="Proteomes" id="UP000673394"/>
    </source>
</evidence>